<dbReference type="SUPFAM" id="SSF103481">
    <property type="entry name" value="Multidrug resistance efflux transporter EmrE"/>
    <property type="match status" value="2"/>
</dbReference>
<dbReference type="Pfam" id="PF00892">
    <property type="entry name" value="EamA"/>
    <property type="match status" value="2"/>
</dbReference>
<reference evidence="8" key="1">
    <citation type="submission" date="2023-02" db="EMBL/GenBank/DDBJ databases">
        <title>Genome of toxic invasive species Heracleum sosnowskyi carries increased number of genes despite the absence of recent whole-genome duplications.</title>
        <authorList>
            <person name="Schelkunov M."/>
            <person name="Shtratnikova V."/>
            <person name="Makarenko M."/>
            <person name="Klepikova A."/>
            <person name="Omelchenko D."/>
            <person name="Novikova G."/>
            <person name="Obukhova E."/>
            <person name="Bogdanov V."/>
            <person name="Penin A."/>
            <person name="Logacheva M."/>
        </authorList>
    </citation>
    <scope>NUCLEOTIDE SEQUENCE</scope>
    <source>
        <strain evidence="8">Hsosn_3</strain>
        <tissue evidence="8">Leaf</tissue>
    </source>
</reference>
<feature type="domain" description="EamA" evidence="7">
    <location>
        <begin position="184"/>
        <end position="322"/>
    </location>
</feature>
<protein>
    <recommendedName>
        <fullName evidence="6">WAT1-related protein</fullName>
    </recommendedName>
</protein>
<dbReference type="InterPro" id="IPR030184">
    <property type="entry name" value="WAT1-related"/>
</dbReference>
<keyword evidence="3 6" id="KW-0812">Transmembrane</keyword>
<dbReference type="EMBL" id="JAUIZM010000001">
    <property type="protein sequence ID" value="KAK1403807.1"/>
    <property type="molecule type" value="Genomic_DNA"/>
</dbReference>
<dbReference type="InterPro" id="IPR037185">
    <property type="entry name" value="EmrE-like"/>
</dbReference>
<comment type="caution">
    <text evidence="8">The sequence shown here is derived from an EMBL/GenBank/DDBJ whole genome shotgun (WGS) entry which is preliminary data.</text>
</comment>
<dbReference type="AlphaFoldDB" id="A0AAD8JGB4"/>
<feature type="transmembrane region" description="Helical" evidence="6">
    <location>
        <begin position="305"/>
        <end position="324"/>
    </location>
</feature>
<accession>A0AAD8JGB4</accession>
<evidence type="ECO:0000313" key="9">
    <source>
        <dbReference type="Proteomes" id="UP001237642"/>
    </source>
</evidence>
<dbReference type="PANTHER" id="PTHR31218">
    <property type="entry name" value="WAT1-RELATED PROTEIN"/>
    <property type="match status" value="1"/>
</dbReference>
<evidence type="ECO:0000256" key="5">
    <source>
        <dbReference type="ARBA" id="ARBA00023136"/>
    </source>
</evidence>
<dbReference type="InterPro" id="IPR000620">
    <property type="entry name" value="EamA_dom"/>
</dbReference>
<feature type="domain" description="EamA" evidence="7">
    <location>
        <begin position="11"/>
        <end position="133"/>
    </location>
</feature>
<keyword evidence="5 6" id="KW-0472">Membrane</keyword>
<proteinExistence type="inferred from homology"/>
<evidence type="ECO:0000256" key="3">
    <source>
        <dbReference type="ARBA" id="ARBA00022692"/>
    </source>
</evidence>
<sequence length="373" mass="40531">MDSLTGPYAAVIGVQSIYAGMFLLSKVAFDLGMNTFIFVFYRQAAATLFLAPIVFFTEWKSAPPLTFKILIKIFVLSLFGITLSLNIYGVALVYTSATLAAAITNSLPVITFLIAVLFSMEKVNLKTIPGVVKIAGIGLCAGGAATIAFYKGPFLKLLLHHHLFSHYSQKHHALVHGSCEMWVKGVLLLLLANTFWGLWIVFQGGVMKSYPSKLLLTLLQCFLSSIQSLVLALVMERDPSQWKLGWNVRLLAVAYCGIVVTGLTYYLQSWVIEKKGPVFLAMSTPLGFVFTIIASALLLGEVIGLGSILGGVLLVGGLYCVLWGKSREQVMEIHQGSICKAVEVESTVKVLTQSEGSLKNNNGHPSSPYVTIV</sequence>
<evidence type="ECO:0000259" key="7">
    <source>
        <dbReference type="Pfam" id="PF00892"/>
    </source>
</evidence>
<keyword evidence="4 6" id="KW-1133">Transmembrane helix</keyword>
<dbReference type="GO" id="GO:0022857">
    <property type="term" value="F:transmembrane transporter activity"/>
    <property type="evidence" value="ECO:0007669"/>
    <property type="project" value="InterPro"/>
</dbReference>
<feature type="transmembrane region" description="Helical" evidence="6">
    <location>
        <begin position="246"/>
        <end position="267"/>
    </location>
</feature>
<dbReference type="GO" id="GO:0016020">
    <property type="term" value="C:membrane"/>
    <property type="evidence" value="ECO:0007669"/>
    <property type="project" value="UniProtKB-SubCell"/>
</dbReference>
<comment type="similarity">
    <text evidence="2 6">Belongs to the drug/metabolite transporter (DMT) superfamily. Plant drug/metabolite exporter (P-DME) (TC 2.A.7.4) family.</text>
</comment>
<evidence type="ECO:0000256" key="1">
    <source>
        <dbReference type="ARBA" id="ARBA00004141"/>
    </source>
</evidence>
<feature type="transmembrane region" description="Helical" evidence="6">
    <location>
        <begin position="181"/>
        <end position="202"/>
    </location>
</feature>
<evidence type="ECO:0000256" key="2">
    <source>
        <dbReference type="ARBA" id="ARBA00007635"/>
    </source>
</evidence>
<evidence type="ECO:0000313" key="8">
    <source>
        <dbReference type="EMBL" id="KAK1403807.1"/>
    </source>
</evidence>
<gene>
    <name evidence="8" type="ORF">POM88_003412</name>
</gene>
<evidence type="ECO:0000256" key="4">
    <source>
        <dbReference type="ARBA" id="ARBA00022989"/>
    </source>
</evidence>
<feature type="transmembrane region" description="Helical" evidence="6">
    <location>
        <begin position="7"/>
        <end position="29"/>
    </location>
</feature>
<feature type="transmembrane region" description="Helical" evidence="6">
    <location>
        <begin position="69"/>
        <end position="91"/>
    </location>
</feature>
<feature type="transmembrane region" description="Helical" evidence="6">
    <location>
        <begin position="130"/>
        <end position="150"/>
    </location>
</feature>
<feature type="transmembrane region" description="Helical" evidence="6">
    <location>
        <begin position="279"/>
        <end position="299"/>
    </location>
</feature>
<reference evidence="8" key="2">
    <citation type="submission" date="2023-05" db="EMBL/GenBank/DDBJ databases">
        <authorList>
            <person name="Schelkunov M.I."/>
        </authorList>
    </citation>
    <scope>NUCLEOTIDE SEQUENCE</scope>
    <source>
        <strain evidence="8">Hsosn_3</strain>
        <tissue evidence="8">Leaf</tissue>
    </source>
</reference>
<feature type="transmembrane region" description="Helical" evidence="6">
    <location>
        <begin position="97"/>
        <end position="118"/>
    </location>
</feature>
<dbReference type="Proteomes" id="UP001237642">
    <property type="component" value="Unassembled WGS sequence"/>
</dbReference>
<feature type="transmembrane region" description="Helical" evidence="6">
    <location>
        <begin position="35"/>
        <end position="57"/>
    </location>
</feature>
<evidence type="ECO:0000256" key="6">
    <source>
        <dbReference type="RuleBase" id="RU363077"/>
    </source>
</evidence>
<keyword evidence="9" id="KW-1185">Reference proteome</keyword>
<feature type="transmembrane region" description="Helical" evidence="6">
    <location>
        <begin position="214"/>
        <end position="234"/>
    </location>
</feature>
<name>A0AAD8JGB4_9APIA</name>
<comment type="subcellular location">
    <subcellularLocation>
        <location evidence="1 6">Membrane</location>
        <topology evidence="1 6">Multi-pass membrane protein</topology>
    </subcellularLocation>
</comment>
<organism evidence="8 9">
    <name type="scientific">Heracleum sosnowskyi</name>
    <dbReference type="NCBI Taxonomy" id="360622"/>
    <lineage>
        <taxon>Eukaryota</taxon>
        <taxon>Viridiplantae</taxon>
        <taxon>Streptophyta</taxon>
        <taxon>Embryophyta</taxon>
        <taxon>Tracheophyta</taxon>
        <taxon>Spermatophyta</taxon>
        <taxon>Magnoliopsida</taxon>
        <taxon>eudicotyledons</taxon>
        <taxon>Gunneridae</taxon>
        <taxon>Pentapetalae</taxon>
        <taxon>asterids</taxon>
        <taxon>campanulids</taxon>
        <taxon>Apiales</taxon>
        <taxon>Apiaceae</taxon>
        <taxon>Apioideae</taxon>
        <taxon>apioid superclade</taxon>
        <taxon>Tordylieae</taxon>
        <taxon>Tordyliinae</taxon>
        <taxon>Heracleum</taxon>
    </lineage>
</organism>